<keyword evidence="7 12" id="KW-1133">Transmembrane helix</keyword>
<feature type="domain" description="C2" evidence="13">
    <location>
        <begin position="430"/>
        <end position="555"/>
    </location>
</feature>
<dbReference type="CDD" id="cd04050">
    <property type="entry name" value="C2B_Synaptotagmin-like"/>
    <property type="match status" value="1"/>
</dbReference>
<dbReference type="EMBL" id="JARGDH010000005">
    <property type="protein sequence ID" value="KAL0267738.1"/>
    <property type="molecule type" value="Genomic_DNA"/>
</dbReference>
<evidence type="ECO:0000256" key="4">
    <source>
        <dbReference type="ARBA" id="ARBA00022723"/>
    </source>
</evidence>
<dbReference type="GO" id="GO:0035091">
    <property type="term" value="F:phosphatidylinositol binding"/>
    <property type="evidence" value="ECO:0007669"/>
    <property type="project" value="TreeGrafter"/>
</dbReference>
<dbReference type="Pfam" id="PF00168">
    <property type="entry name" value="C2"/>
    <property type="match status" value="3"/>
</dbReference>
<feature type="compositionally biased region" description="Polar residues" evidence="11">
    <location>
        <begin position="649"/>
        <end position="669"/>
    </location>
</feature>
<evidence type="ECO:0000259" key="14">
    <source>
        <dbReference type="PROSITE" id="PS51847"/>
    </source>
</evidence>
<dbReference type="Gene3D" id="2.60.40.150">
    <property type="entry name" value="C2 domain"/>
    <property type="match status" value="3"/>
</dbReference>
<keyword evidence="2" id="KW-0813">Transport</keyword>
<dbReference type="InterPro" id="IPR037752">
    <property type="entry name" value="C2C_KIAA1228"/>
</dbReference>
<dbReference type="PANTHER" id="PTHR45761:SF1">
    <property type="entry name" value="EXTENDED SYNAPTOTAGMIN-LIKE PROTEIN 2, ISOFORM C"/>
    <property type="match status" value="1"/>
</dbReference>
<dbReference type="CDD" id="cd04024">
    <property type="entry name" value="C2A_Synaptotagmin-like"/>
    <property type="match status" value="1"/>
</dbReference>
<dbReference type="CDD" id="cd04030">
    <property type="entry name" value="C2C_KIAA1228"/>
    <property type="match status" value="1"/>
</dbReference>
<dbReference type="GO" id="GO:0006869">
    <property type="term" value="P:lipid transport"/>
    <property type="evidence" value="ECO:0007669"/>
    <property type="project" value="UniProtKB-KW"/>
</dbReference>
<dbReference type="SMART" id="SM00239">
    <property type="entry name" value="C2"/>
    <property type="match status" value="3"/>
</dbReference>
<keyword evidence="6" id="KW-0106">Calcium</keyword>
<evidence type="ECO:0000256" key="8">
    <source>
        <dbReference type="ARBA" id="ARBA00023055"/>
    </source>
</evidence>
<dbReference type="PROSITE" id="PS50004">
    <property type="entry name" value="C2"/>
    <property type="match status" value="3"/>
</dbReference>
<feature type="domain" description="SMP-LTD" evidence="14">
    <location>
        <begin position="111"/>
        <end position="290"/>
    </location>
</feature>
<comment type="subcellular location">
    <subcellularLocation>
        <location evidence="1">Membrane</location>
    </subcellularLocation>
</comment>
<dbReference type="GO" id="GO:0061817">
    <property type="term" value="P:endoplasmic reticulum-plasma membrane tethering"/>
    <property type="evidence" value="ECO:0007669"/>
    <property type="project" value="InterPro"/>
</dbReference>
<keyword evidence="3 12" id="KW-0812">Transmembrane</keyword>
<evidence type="ECO:0000256" key="6">
    <source>
        <dbReference type="ARBA" id="ARBA00022837"/>
    </source>
</evidence>
<dbReference type="GO" id="GO:0008429">
    <property type="term" value="F:phosphatidylethanolamine binding"/>
    <property type="evidence" value="ECO:0007669"/>
    <property type="project" value="TreeGrafter"/>
</dbReference>
<dbReference type="PROSITE" id="PS51847">
    <property type="entry name" value="SMP"/>
    <property type="match status" value="1"/>
</dbReference>
<evidence type="ECO:0000256" key="7">
    <source>
        <dbReference type="ARBA" id="ARBA00022989"/>
    </source>
</evidence>
<dbReference type="InterPro" id="IPR039010">
    <property type="entry name" value="Synaptotagmin_SMP"/>
</dbReference>
<evidence type="ECO:0000256" key="1">
    <source>
        <dbReference type="ARBA" id="ARBA00004370"/>
    </source>
</evidence>
<evidence type="ECO:0000256" key="11">
    <source>
        <dbReference type="SAM" id="MobiDB-lite"/>
    </source>
</evidence>
<feature type="domain" description="C2" evidence="13">
    <location>
        <begin position="680"/>
        <end position="803"/>
    </location>
</feature>
<dbReference type="InterPro" id="IPR035892">
    <property type="entry name" value="C2_domain_sf"/>
</dbReference>
<organism evidence="15">
    <name type="scientific">Menopon gallinae</name>
    <name type="common">poultry shaft louse</name>
    <dbReference type="NCBI Taxonomy" id="328185"/>
    <lineage>
        <taxon>Eukaryota</taxon>
        <taxon>Metazoa</taxon>
        <taxon>Ecdysozoa</taxon>
        <taxon>Arthropoda</taxon>
        <taxon>Hexapoda</taxon>
        <taxon>Insecta</taxon>
        <taxon>Pterygota</taxon>
        <taxon>Neoptera</taxon>
        <taxon>Paraneoptera</taxon>
        <taxon>Psocodea</taxon>
        <taxon>Troctomorpha</taxon>
        <taxon>Phthiraptera</taxon>
        <taxon>Amblycera</taxon>
        <taxon>Menoponidae</taxon>
        <taxon>Menopon</taxon>
    </lineage>
</organism>
<evidence type="ECO:0000256" key="10">
    <source>
        <dbReference type="ARBA" id="ARBA00023136"/>
    </source>
</evidence>
<keyword evidence="4" id="KW-0479">Metal-binding</keyword>
<dbReference type="Pfam" id="PF17047">
    <property type="entry name" value="SMP_LBD"/>
    <property type="match status" value="1"/>
</dbReference>
<accession>A0AAW2HE05</accession>
<evidence type="ECO:0000259" key="13">
    <source>
        <dbReference type="PROSITE" id="PS50004"/>
    </source>
</evidence>
<dbReference type="InterPro" id="IPR031468">
    <property type="entry name" value="SMP_LBD"/>
</dbReference>
<dbReference type="GO" id="GO:0005509">
    <property type="term" value="F:calcium ion binding"/>
    <property type="evidence" value="ECO:0007669"/>
    <property type="project" value="TreeGrafter"/>
</dbReference>
<dbReference type="SUPFAM" id="SSF49562">
    <property type="entry name" value="C2 domain (Calcium/lipid-binding domain, CaLB)"/>
    <property type="match status" value="3"/>
</dbReference>
<feature type="compositionally biased region" description="Polar residues" evidence="11">
    <location>
        <begin position="612"/>
        <end position="631"/>
    </location>
</feature>
<dbReference type="GO" id="GO:0005544">
    <property type="term" value="F:calcium-dependent phospholipid binding"/>
    <property type="evidence" value="ECO:0007669"/>
    <property type="project" value="TreeGrafter"/>
</dbReference>
<protein>
    <recommendedName>
        <fullName evidence="16">Extended synaptotagmin-2</fullName>
    </recommendedName>
</protein>
<dbReference type="PANTHER" id="PTHR45761">
    <property type="entry name" value="EXTENDED SYNAPTOTAGMIN-LIKE PROTEIN 2, ISOFORM C"/>
    <property type="match status" value="1"/>
</dbReference>
<keyword evidence="9" id="KW-0446">Lipid-binding</keyword>
<evidence type="ECO:0000256" key="9">
    <source>
        <dbReference type="ARBA" id="ARBA00023121"/>
    </source>
</evidence>
<dbReference type="FunFam" id="2.60.40.150:FF:000155">
    <property type="entry name" value="extended synaptotagmin-2 isoform X1"/>
    <property type="match status" value="1"/>
</dbReference>
<dbReference type="GO" id="GO:0031210">
    <property type="term" value="F:phosphatidylcholine binding"/>
    <property type="evidence" value="ECO:0007669"/>
    <property type="project" value="TreeGrafter"/>
</dbReference>
<sequence>MNMAAVSKEAAPPDDVGNPKPTKKIAGVAIMSVLGSFAKKIATVAAVYLLGYYQFSIAWFVGPIIFSVIRDEWRKEKELKRNIAKAAALVSEKEIILARVDDLPSWVFFPDIERAEWVNKIIRQVWPNVNHYAKGLIKDTIEPAVAQSLAGYKLNGFQFQKMILGTIPPRIGGVKVYDRNVSRNEILMDLDFFYAGDCDISFTLGGISGGIKDFQIHGMIRVVMKPLITQMPMVGGLQIFFLNNPTIDFNLVGVADVLDMPGLSDLLRRIIVEQVASMMVLPNKLPIQLSEAVPGTALKTPEPEGVLRIHVVEAKDLMKKDIGVLGKGKSDPYAIINVGAQQFKTKIIDNTVNPKWDYWCESVIDAPGQLITIVLKDHDDLSKKDSKLGRATLEINNVAKKGELDTWITLEEAKHGMVHLRMKWFRLTTSLEDLAIAQAEAHSLRVSNVSSSLLMVFVDSIKNLPNARPQSKPDPSVTITLCKLTKTTVIQYRTDSPVYEQGFTFLVNNPEADTMHLKVTDNKTGKDIGELVYNVSQLLEKPNMLVDNQPFQLKKSGGDSKILLSMQLKVVYYAEISSVESVTDDGTGMLDSAAQEETDSLGKASPPGSPFKKQNSFSFRKQGSVRSNRSADINVPGTVDENFIKTEGESLQSSSPPKRSVSRTGSLISNASHGESNEFGLGRILLTFVYNHSRQRFEVVVHKIVNLPLNDPTNIPDPYVKLYLLPERNKDSKRKTDAIKDNCNPVYEQTFEYIISPNELSSRQLEVTVATRKKMFSAQSNCMGQVLINLNELDLSRSITEWFDLVPEFHKDKDD</sequence>
<keyword evidence="10 12" id="KW-0472">Membrane</keyword>
<feature type="domain" description="C2" evidence="13">
    <location>
        <begin position="293"/>
        <end position="408"/>
    </location>
</feature>
<evidence type="ECO:0000313" key="15">
    <source>
        <dbReference type="EMBL" id="KAL0267738.1"/>
    </source>
</evidence>
<proteinExistence type="predicted"/>
<evidence type="ECO:0008006" key="16">
    <source>
        <dbReference type="Google" id="ProtNLM"/>
    </source>
</evidence>
<dbReference type="InterPro" id="IPR000008">
    <property type="entry name" value="C2_dom"/>
</dbReference>
<name>A0AAW2HE05_9NEOP</name>
<keyword evidence="5" id="KW-0677">Repeat</keyword>
<dbReference type="AlphaFoldDB" id="A0AAW2HE05"/>
<evidence type="ECO:0000256" key="3">
    <source>
        <dbReference type="ARBA" id="ARBA00022692"/>
    </source>
</evidence>
<feature type="transmembrane region" description="Helical" evidence="12">
    <location>
        <begin position="41"/>
        <end position="69"/>
    </location>
</feature>
<keyword evidence="8" id="KW-0445">Lipid transport</keyword>
<dbReference type="InterPro" id="IPR051634">
    <property type="entry name" value="Extended_Synaptotagmin"/>
</dbReference>
<feature type="region of interest" description="Disordered" evidence="11">
    <location>
        <begin position="584"/>
        <end position="669"/>
    </location>
</feature>
<evidence type="ECO:0000256" key="12">
    <source>
        <dbReference type="SAM" id="Phobius"/>
    </source>
</evidence>
<evidence type="ECO:0000256" key="5">
    <source>
        <dbReference type="ARBA" id="ARBA00022737"/>
    </source>
</evidence>
<dbReference type="InterPro" id="IPR037749">
    <property type="entry name" value="Ext_Synaptotagmin_C2B"/>
</dbReference>
<dbReference type="GO" id="GO:0005789">
    <property type="term" value="C:endoplasmic reticulum membrane"/>
    <property type="evidence" value="ECO:0007669"/>
    <property type="project" value="TreeGrafter"/>
</dbReference>
<evidence type="ECO:0000256" key="2">
    <source>
        <dbReference type="ARBA" id="ARBA00022448"/>
    </source>
</evidence>
<reference evidence="15" key="1">
    <citation type="journal article" date="2024" name="Gigascience">
        <title>Chromosome-level genome of the poultry shaft louse Menopon gallinae provides insight into the host-switching and adaptive evolution of parasitic lice.</title>
        <authorList>
            <person name="Xu Y."/>
            <person name="Ma L."/>
            <person name="Liu S."/>
            <person name="Liang Y."/>
            <person name="Liu Q."/>
            <person name="He Z."/>
            <person name="Tian L."/>
            <person name="Duan Y."/>
            <person name="Cai W."/>
            <person name="Li H."/>
            <person name="Song F."/>
        </authorList>
    </citation>
    <scope>NUCLEOTIDE SEQUENCE</scope>
    <source>
        <strain evidence="15">Cailab_2023a</strain>
    </source>
</reference>
<dbReference type="CDD" id="cd21670">
    <property type="entry name" value="SMP_ESyt"/>
    <property type="match status" value="1"/>
</dbReference>
<gene>
    <name evidence="15" type="ORF">PYX00_009920</name>
</gene>
<comment type="caution">
    <text evidence="15">The sequence shown here is derived from an EMBL/GenBank/DDBJ whole genome shotgun (WGS) entry which is preliminary data.</text>
</comment>
<dbReference type="FunFam" id="2.60.40.150:FF:000093">
    <property type="entry name" value="Extended synaptotagmin 3"/>
    <property type="match status" value="1"/>
</dbReference>